<reference evidence="15 16" key="1">
    <citation type="submission" date="2024-04" db="EMBL/GenBank/DDBJ databases">
        <title>Novel genus in family Flammeovirgaceae.</title>
        <authorList>
            <person name="Nguyen T.H."/>
            <person name="Vuong T.Q."/>
            <person name="Le H."/>
            <person name="Kim S.-G."/>
        </authorList>
    </citation>
    <scope>NUCLEOTIDE SEQUENCE [LARGE SCALE GENOMIC DNA]</scope>
    <source>
        <strain evidence="15 16">JCM 23209</strain>
    </source>
</reference>
<comment type="function">
    <text evidence="1">Involved in the catabolism of quinolinic acid (QA).</text>
</comment>
<evidence type="ECO:0000313" key="15">
    <source>
        <dbReference type="EMBL" id="MEN7547675.1"/>
    </source>
</evidence>
<evidence type="ECO:0000313" key="16">
    <source>
        <dbReference type="Proteomes" id="UP001403385"/>
    </source>
</evidence>
<comment type="pathway">
    <text evidence="2">Cofactor biosynthesis; NAD(+) biosynthesis; nicotinate D-ribonucleotide from quinolinate: step 1/1.</text>
</comment>
<evidence type="ECO:0000256" key="7">
    <source>
        <dbReference type="ARBA" id="ARBA00022676"/>
    </source>
</evidence>
<dbReference type="GO" id="GO:0009435">
    <property type="term" value="P:NAD+ biosynthetic process"/>
    <property type="evidence" value="ECO:0007669"/>
    <property type="project" value="InterPro"/>
</dbReference>
<evidence type="ECO:0000259" key="13">
    <source>
        <dbReference type="Pfam" id="PF01729"/>
    </source>
</evidence>
<dbReference type="Pfam" id="PF01729">
    <property type="entry name" value="QRPTase_C"/>
    <property type="match status" value="1"/>
</dbReference>
<evidence type="ECO:0000256" key="11">
    <source>
        <dbReference type="ARBA" id="ARBA00069173"/>
    </source>
</evidence>
<dbReference type="GO" id="GO:0034213">
    <property type="term" value="P:quinolinate catabolic process"/>
    <property type="evidence" value="ECO:0007669"/>
    <property type="project" value="TreeGrafter"/>
</dbReference>
<evidence type="ECO:0000256" key="12">
    <source>
        <dbReference type="PIRNR" id="PIRNR006250"/>
    </source>
</evidence>
<dbReference type="InterPro" id="IPR002638">
    <property type="entry name" value="Quinolinate_PRibosylTrfase_C"/>
</dbReference>
<proteinExistence type="inferred from homology"/>
<dbReference type="PIRSF" id="PIRSF006250">
    <property type="entry name" value="NadC_ModD"/>
    <property type="match status" value="1"/>
</dbReference>
<dbReference type="EMBL" id="JBDKWZ010000003">
    <property type="protein sequence ID" value="MEN7547675.1"/>
    <property type="molecule type" value="Genomic_DNA"/>
</dbReference>
<dbReference type="Proteomes" id="UP001403385">
    <property type="component" value="Unassembled WGS sequence"/>
</dbReference>
<dbReference type="EC" id="2.4.2.19" evidence="5"/>
<evidence type="ECO:0000256" key="9">
    <source>
        <dbReference type="ARBA" id="ARBA00033102"/>
    </source>
</evidence>
<protein>
    <recommendedName>
        <fullName evidence="11">Probable nicotinate-nucleotide pyrophosphorylase [carboxylating]</fullName>
        <ecNumber evidence="5">2.4.2.19</ecNumber>
    </recommendedName>
    <alternativeName>
        <fullName evidence="9">Quinolinate phosphoribosyltransferase [decarboxylating]</fullName>
    </alternativeName>
</protein>
<dbReference type="InterPro" id="IPR036068">
    <property type="entry name" value="Nicotinate_pribotase-like_C"/>
</dbReference>
<feature type="domain" description="Quinolinate phosphoribosyl transferase C-terminal" evidence="13">
    <location>
        <begin position="118"/>
        <end position="287"/>
    </location>
</feature>
<dbReference type="SUPFAM" id="SSF54675">
    <property type="entry name" value="Nicotinate/Quinolinate PRTase N-terminal domain-like"/>
    <property type="match status" value="1"/>
</dbReference>
<evidence type="ECO:0000256" key="1">
    <source>
        <dbReference type="ARBA" id="ARBA00003237"/>
    </source>
</evidence>
<dbReference type="Gene3D" id="3.20.20.70">
    <property type="entry name" value="Aldolase class I"/>
    <property type="match status" value="1"/>
</dbReference>
<keyword evidence="6" id="KW-0662">Pyridine nucleotide biosynthesis</keyword>
<keyword evidence="16" id="KW-1185">Reference proteome</keyword>
<evidence type="ECO:0000256" key="4">
    <source>
        <dbReference type="ARBA" id="ARBA00011218"/>
    </source>
</evidence>
<dbReference type="InterPro" id="IPR004393">
    <property type="entry name" value="NadC"/>
</dbReference>
<evidence type="ECO:0000256" key="8">
    <source>
        <dbReference type="ARBA" id="ARBA00022679"/>
    </source>
</evidence>
<evidence type="ECO:0000259" key="14">
    <source>
        <dbReference type="Pfam" id="PF02749"/>
    </source>
</evidence>
<organism evidence="15 16">
    <name type="scientific">Rapidithrix thailandica</name>
    <dbReference type="NCBI Taxonomy" id="413964"/>
    <lineage>
        <taxon>Bacteria</taxon>
        <taxon>Pseudomonadati</taxon>
        <taxon>Bacteroidota</taxon>
        <taxon>Cytophagia</taxon>
        <taxon>Cytophagales</taxon>
        <taxon>Flammeovirgaceae</taxon>
        <taxon>Rapidithrix</taxon>
    </lineage>
</organism>
<dbReference type="PANTHER" id="PTHR32179:SF3">
    <property type="entry name" value="NICOTINATE-NUCLEOTIDE PYROPHOSPHORYLASE [CARBOXYLATING]"/>
    <property type="match status" value="1"/>
</dbReference>
<dbReference type="InterPro" id="IPR013785">
    <property type="entry name" value="Aldolase_TIM"/>
</dbReference>
<dbReference type="NCBIfam" id="TIGR00078">
    <property type="entry name" value="nadC"/>
    <property type="match status" value="1"/>
</dbReference>
<dbReference type="AlphaFoldDB" id="A0AAW9RX86"/>
<comment type="subunit">
    <text evidence="4">Hexamer formed by 3 homodimers.</text>
</comment>
<dbReference type="SUPFAM" id="SSF51690">
    <property type="entry name" value="Nicotinate/Quinolinate PRTase C-terminal domain-like"/>
    <property type="match status" value="1"/>
</dbReference>
<dbReference type="PANTHER" id="PTHR32179">
    <property type="entry name" value="NICOTINATE-NUCLEOTIDE PYROPHOSPHORYLASE [CARBOXYLATING]"/>
    <property type="match status" value="1"/>
</dbReference>
<name>A0AAW9RX86_9BACT</name>
<feature type="domain" description="Quinolinate phosphoribosyl transferase N-terminal" evidence="14">
    <location>
        <begin position="34"/>
        <end position="116"/>
    </location>
</feature>
<dbReference type="CDD" id="cd01572">
    <property type="entry name" value="QPRTase"/>
    <property type="match status" value="1"/>
</dbReference>
<dbReference type="InterPro" id="IPR027277">
    <property type="entry name" value="NadC/ModD"/>
</dbReference>
<evidence type="ECO:0000256" key="2">
    <source>
        <dbReference type="ARBA" id="ARBA00004893"/>
    </source>
</evidence>
<dbReference type="FunFam" id="3.90.1170.20:FF:000001">
    <property type="entry name" value="Nicotinate-nucleotide diphosphorylase (Carboxylating)"/>
    <property type="match status" value="1"/>
</dbReference>
<accession>A0AAW9RX86</accession>
<comment type="similarity">
    <text evidence="3 12">Belongs to the NadC/ModD family.</text>
</comment>
<dbReference type="InterPro" id="IPR037128">
    <property type="entry name" value="Quinolinate_PRibosylTase_N_sf"/>
</dbReference>
<dbReference type="GO" id="GO:0005737">
    <property type="term" value="C:cytoplasm"/>
    <property type="evidence" value="ECO:0007669"/>
    <property type="project" value="TreeGrafter"/>
</dbReference>
<evidence type="ECO:0000256" key="6">
    <source>
        <dbReference type="ARBA" id="ARBA00022642"/>
    </source>
</evidence>
<sequence>MKHKYLTDSAIETFIQAALQEDLGTGPQAGDHSSLAAVPADAQKSAQLLVKANGIVAGVALAEKIFASVDKELQIEVLVQDGSPVYVGDVVLTVSGNAQAILKAERLMLNCMQRMSGIATLTRRIVNLLQGTATQILDTRKTTPNFRIPEKWAVSIGGGTNHRFGLFDMVMLKDNHIDFSGGITQAVEATVNYLHKKGLDLKIEVETRNLKEVREALDIGKVDVIMLDNMSNEMMKEAVRLIGGKCQTEASGAITEERVEAIAQCGVDFISMGALTHSAGILDLSLKAL</sequence>
<dbReference type="InterPro" id="IPR022412">
    <property type="entry name" value="Quinolinate_PRibosylTrfase_N"/>
</dbReference>
<dbReference type="Pfam" id="PF02749">
    <property type="entry name" value="QRPTase_N"/>
    <property type="match status" value="1"/>
</dbReference>
<dbReference type="GO" id="GO:0004514">
    <property type="term" value="F:nicotinate-nucleotide diphosphorylase (carboxylating) activity"/>
    <property type="evidence" value="ECO:0007669"/>
    <property type="project" value="UniProtKB-EC"/>
</dbReference>
<dbReference type="Gene3D" id="3.90.1170.20">
    <property type="entry name" value="Quinolinate phosphoribosyl transferase, N-terminal domain"/>
    <property type="match status" value="1"/>
</dbReference>
<dbReference type="FunFam" id="3.20.20.70:FF:000030">
    <property type="entry name" value="Nicotinate-nucleotide pyrophosphorylase, carboxylating"/>
    <property type="match status" value="1"/>
</dbReference>
<gene>
    <name evidence="15" type="primary">nadC</name>
    <name evidence="15" type="ORF">AAG747_07140</name>
</gene>
<evidence type="ECO:0000256" key="5">
    <source>
        <dbReference type="ARBA" id="ARBA00011944"/>
    </source>
</evidence>
<evidence type="ECO:0000256" key="3">
    <source>
        <dbReference type="ARBA" id="ARBA00009400"/>
    </source>
</evidence>
<keyword evidence="7 12" id="KW-0328">Glycosyltransferase</keyword>
<comment type="caution">
    <text evidence="15">The sequence shown here is derived from an EMBL/GenBank/DDBJ whole genome shotgun (WGS) entry which is preliminary data.</text>
</comment>
<dbReference type="RefSeq" id="WP_346820462.1">
    <property type="nucleotide sequence ID" value="NZ_JBDKWZ010000003.1"/>
</dbReference>
<evidence type="ECO:0000256" key="10">
    <source>
        <dbReference type="ARBA" id="ARBA00047445"/>
    </source>
</evidence>
<keyword evidence="8 12" id="KW-0808">Transferase</keyword>
<comment type="catalytic activity">
    <reaction evidence="10">
        <text>nicotinate beta-D-ribonucleotide + CO2 + diphosphate = quinolinate + 5-phospho-alpha-D-ribose 1-diphosphate + 2 H(+)</text>
        <dbReference type="Rhea" id="RHEA:12733"/>
        <dbReference type="ChEBI" id="CHEBI:15378"/>
        <dbReference type="ChEBI" id="CHEBI:16526"/>
        <dbReference type="ChEBI" id="CHEBI:29959"/>
        <dbReference type="ChEBI" id="CHEBI:33019"/>
        <dbReference type="ChEBI" id="CHEBI:57502"/>
        <dbReference type="ChEBI" id="CHEBI:58017"/>
        <dbReference type="EC" id="2.4.2.19"/>
    </reaction>
</comment>